<gene>
    <name evidence="2" type="ORF">Pcinc_034673</name>
</gene>
<accession>A0AAE1BZI8</accession>
<name>A0AAE1BZI8_PETCI</name>
<feature type="compositionally biased region" description="Polar residues" evidence="1">
    <location>
        <begin position="1"/>
        <end position="10"/>
    </location>
</feature>
<dbReference type="EMBL" id="JAWQEG010005092">
    <property type="protein sequence ID" value="KAK3859188.1"/>
    <property type="molecule type" value="Genomic_DNA"/>
</dbReference>
<proteinExistence type="predicted"/>
<feature type="compositionally biased region" description="Polar residues" evidence="1">
    <location>
        <begin position="21"/>
        <end position="30"/>
    </location>
</feature>
<reference evidence="2" key="1">
    <citation type="submission" date="2023-10" db="EMBL/GenBank/DDBJ databases">
        <title>Genome assemblies of two species of porcelain crab, Petrolisthes cinctipes and Petrolisthes manimaculis (Anomura: Porcellanidae).</title>
        <authorList>
            <person name="Angst P."/>
        </authorList>
    </citation>
    <scope>NUCLEOTIDE SEQUENCE</scope>
    <source>
        <strain evidence="2">PB745_01</strain>
        <tissue evidence="2">Gill</tissue>
    </source>
</reference>
<evidence type="ECO:0000313" key="3">
    <source>
        <dbReference type="Proteomes" id="UP001286313"/>
    </source>
</evidence>
<organism evidence="2 3">
    <name type="scientific">Petrolisthes cinctipes</name>
    <name type="common">Flat porcelain crab</name>
    <dbReference type="NCBI Taxonomy" id="88211"/>
    <lineage>
        <taxon>Eukaryota</taxon>
        <taxon>Metazoa</taxon>
        <taxon>Ecdysozoa</taxon>
        <taxon>Arthropoda</taxon>
        <taxon>Crustacea</taxon>
        <taxon>Multicrustacea</taxon>
        <taxon>Malacostraca</taxon>
        <taxon>Eumalacostraca</taxon>
        <taxon>Eucarida</taxon>
        <taxon>Decapoda</taxon>
        <taxon>Pleocyemata</taxon>
        <taxon>Anomura</taxon>
        <taxon>Galatheoidea</taxon>
        <taxon>Porcellanidae</taxon>
        <taxon>Petrolisthes</taxon>
    </lineage>
</organism>
<feature type="region of interest" description="Disordered" evidence="1">
    <location>
        <begin position="1"/>
        <end position="30"/>
    </location>
</feature>
<dbReference type="AlphaFoldDB" id="A0AAE1BZI8"/>
<evidence type="ECO:0000313" key="2">
    <source>
        <dbReference type="EMBL" id="KAK3859188.1"/>
    </source>
</evidence>
<sequence>MANGVTTISPSKEHWTRVTKNDTQTHTTTPYNCFRHTESLAEAEQEARGRTDAPWTNQQHTSQATSTPKHCMADLDLRTVDTDSHSIANK</sequence>
<protein>
    <submittedName>
        <fullName evidence="2">Uncharacterized protein</fullName>
    </submittedName>
</protein>
<feature type="compositionally biased region" description="Polar residues" evidence="1">
    <location>
        <begin position="54"/>
        <end position="68"/>
    </location>
</feature>
<feature type="region of interest" description="Disordered" evidence="1">
    <location>
        <begin position="43"/>
        <end position="71"/>
    </location>
</feature>
<evidence type="ECO:0000256" key="1">
    <source>
        <dbReference type="SAM" id="MobiDB-lite"/>
    </source>
</evidence>
<feature type="compositionally biased region" description="Basic and acidic residues" evidence="1">
    <location>
        <begin position="11"/>
        <end position="20"/>
    </location>
</feature>
<dbReference type="Proteomes" id="UP001286313">
    <property type="component" value="Unassembled WGS sequence"/>
</dbReference>
<keyword evidence="3" id="KW-1185">Reference proteome</keyword>
<comment type="caution">
    <text evidence="2">The sequence shown here is derived from an EMBL/GenBank/DDBJ whole genome shotgun (WGS) entry which is preliminary data.</text>
</comment>